<evidence type="ECO:0000313" key="1">
    <source>
        <dbReference type="EMBL" id="CAB4120988.1"/>
    </source>
</evidence>
<proteinExistence type="predicted"/>
<gene>
    <name evidence="3" type="ORF">UFOVP145_28</name>
    <name evidence="1" type="ORF">UFOVP4_46</name>
    <name evidence="2" type="ORF">UFOVP64_14</name>
</gene>
<dbReference type="EMBL" id="LR798189">
    <property type="protein sequence ID" value="CAB5078987.1"/>
    <property type="molecule type" value="Genomic_DNA"/>
</dbReference>
<sequence length="69" mass="8113">MKTDWEAANDWIDWVPTDLAEVLRQHRLDAYLEERAKIVAWLRGDWSGYDTAQRAKLFAGLIEAEEHLK</sequence>
<name>A0A6J7VSL7_9CAUD</name>
<dbReference type="EMBL" id="LR797822">
    <property type="protein sequence ID" value="CAB4241249.1"/>
    <property type="molecule type" value="Genomic_DNA"/>
</dbReference>
<evidence type="ECO:0000313" key="3">
    <source>
        <dbReference type="EMBL" id="CAB5078987.1"/>
    </source>
</evidence>
<accession>A0A6J7VSL7</accession>
<organism evidence="3">
    <name type="scientific">uncultured Caudovirales phage</name>
    <dbReference type="NCBI Taxonomy" id="2100421"/>
    <lineage>
        <taxon>Viruses</taxon>
        <taxon>Duplodnaviria</taxon>
        <taxon>Heunggongvirae</taxon>
        <taxon>Uroviricota</taxon>
        <taxon>Caudoviricetes</taxon>
        <taxon>Peduoviridae</taxon>
        <taxon>Maltschvirus</taxon>
        <taxon>Maltschvirus maltsch</taxon>
    </lineage>
</organism>
<dbReference type="EMBL" id="LR796136">
    <property type="protein sequence ID" value="CAB4120988.1"/>
    <property type="molecule type" value="Genomic_DNA"/>
</dbReference>
<reference evidence="3" key="1">
    <citation type="submission" date="2020-05" db="EMBL/GenBank/DDBJ databases">
        <authorList>
            <person name="Chiriac C."/>
            <person name="Salcher M."/>
            <person name="Ghai R."/>
            <person name="Kavagutti S V."/>
        </authorList>
    </citation>
    <scope>NUCLEOTIDE SEQUENCE</scope>
</reference>
<protein>
    <submittedName>
        <fullName evidence="3">Uncharacterized protein</fullName>
    </submittedName>
</protein>
<evidence type="ECO:0000313" key="2">
    <source>
        <dbReference type="EMBL" id="CAB4241249.1"/>
    </source>
</evidence>